<comment type="caution">
    <text evidence="8">The sequence shown here is derived from an EMBL/GenBank/DDBJ whole genome shotgun (WGS) entry which is preliminary data.</text>
</comment>
<evidence type="ECO:0000256" key="3">
    <source>
        <dbReference type="ARBA" id="ARBA00022840"/>
    </source>
</evidence>
<sequence>MTLFERSSKELQEGLHNGEIKIADLTNEAFARIEKLDDDVQAFLALNKEKAMEQSLELDKVPFEQRGPLFGLPIGVKDNIVTEGLETTCASKILEGFMPIYDATVVKKLREAGMVTVGKLNMDEFAMGSSNENSAYKTTKNPWNLEHVPGGSSGASAASVAAGEVPFSLGSDTGGSIRQPAAYCGVVGMKPTYGRVSRYGLVAFASSLDQIGPITRNVYDNALLLEAIAGVDPNDSTSANVPVPNYVSKLDGDIKGLRIAVPKEYLGEGVNEEVRNSVLAALDVLKGLGATVEEVSLPHSKYALAAYYILSSSEASSNLSRFDGIRYGFRAEGVKNLMELYKETRSQGFGDEVKRRIMLGTYSLSAGTYDAYYRKAQQVRTLIKEDYDKVFENYDVIVGPTAPTPAFKVGQNINDPLTMYANDILTIPINLAGVPAISIPCGFENGLPLGLQIIGKHFDEETIYRTAFAYEQATEFHQQTPQIWEGK</sequence>
<keyword evidence="1 6" id="KW-0436">Ligase</keyword>
<evidence type="ECO:0000313" key="8">
    <source>
        <dbReference type="EMBL" id="MBD8027617.1"/>
    </source>
</evidence>
<dbReference type="PANTHER" id="PTHR11895:SF151">
    <property type="entry name" value="GLUTAMYL-TRNA(GLN) AMIDOTRANSFERASE SUBUNIT A"/>
    <property type="match status" value="1"/>
</dbReference>
<evidence type="ECO:0000256" key="1">
    <source>
        <dbReference type="ARBA" id="ARBA00022598"/>
    </source>
</evidence>
<dbReference type="RefSeq" id="WP_191708049.1">
    <property type="nucleotide sequence ID" value="NZ_JACSQA010000021.1"/>
</dbReference>
<dbReference type="InterPro" id="IPR004412">
    <property type="entry name" value="GatA"/>
</dbReference>
<keyword evidence="9" id="KW-1185">Reference proteome</keyword>
<organism evidence="8 9">
    <name type="scientific">Ureibacillus galli</name>
    <dbReference type="NCBI Taxonomy" id="2762222"/>
    <lineage>
        <taxon>Bacteria</taxon>
        <taxon>Bacillati</taxon>
        <taxon>Bacillota</taxon>
        <taxon>Bacilli</taxon>
        <taxon>Bacillales</taxon>
        <taxon>Caryophanaceae</taxon>
        <taxon>Ureibacillus</taxon>
    </lineage>
</organism>
<name>A0ABR8XEE8_9BACL</name>
<evidence type="ECO:0000256" key="6">
    <source>
        <dbReference type="HAMAP-Rule" id="MF_00120"/>
    </source>
</evidence>
<feature type="active site" description="Charge relay system" evidence="6">
    <location>
        <position position="77"/>
    </location>
</feature>
<evidence type="ECO:0000256" key="4">
    <source>
        <dbReference type="ARBA" id="ARBA00022917"/>
    </source>
</evidence>
<dbReference type="SUPFAM" id="SSF75304">
    <property type="entry name" value="Amidase signature (AS) enzymes"/>
    <property type="match status" value="1"/>
</dbReference>
<feature type="domain" description="Amidase" evidence="7">
    <location>
        <begin position="24"/>
        <end position="463"/>
    </location>
</feature>
<dbReference type="Proteomes" id="UP000640930">
    <property type="component" value="Unassembled WGS sequence"/>
</dbReference>
<evidence type="ECO:0000256" key="2">
    <source>
        <dbReference type="ARBA" id="ARBA00022741"/>
    </source>
</evidence>
<keyword evidence="4 6" id="KW-0648">Protein biosynthesis</keyword>
<comment type="similarity">
    <text evidence="6">Belongs to the amidase family. GatA subfamily.</text>
</comment>
<evidence type="ECO:0000256" key="5">
    <source>
        <dbReference type="ARBA" id="ARBA00025295"/>
    </source>
</evidence>
<dbReference type="PANTHER" id="PTHR11895">
    <property type="entry name" value="TRANSAMIDASE"/>
    <property type="match status" value="1"/>
</dbReference>
<feature type="active site" description="Charge relay system" evidence="6">
    <location>
        <position position="152"/>
    </location>
</feature>
<dbReference type="InterPro" id="IPR036928">
    <property type="entry name" value="AS_sf"/>
</dbReference>
<dbReference type="Pfam" id="PF01425">
    <property type="entry name" value="Amidase"/>
    <property type="match status" value="1"/>
</dbReference>
<dbReference type="EMBL" id="JACSQA010000021">
    <property type="protein sequence ID" value="MBD8027617.1"/>
    <property type="molecule type" value="Genomic_DNA"/>
</dbReference>
<comment type="subunit">
    <text evidence="6">Heterotrimer of A, B and C subunits.</text>
</comment>
<dbReference type="NCBIfam" id="TIGR00132">
    <property type="entry name" value="gatA"/>
    <property type="match status" value="1"/>
</dbReference>
<comment type="function">
    <text evidence="5 6">Allows the formation of correctly charged Gln-tRNA(Gln) through the transamidation of misacylated Glu-tRNA(Gln) in organisms which lack glutaminyl-tRNA synthetase. The reaction takes place in the presence of glutamine and ATP through an activated gamma-phospho-Glu-tRNA(Gln).</text>
</comment>
<dbReference type="GO" id="GO:0050567">
    <property type="term" value="F:glutaminyl-tRNA synthase (glutamine-hydrolyzing) activity"/>
    <property type="evidence" value="ECO:0007669"/>
    <property type="project" value="UniProtKB-EC"/>
</dbReference>
<dbReference type="InterPro" id="IPR023631">
    <property type="entry name" value="Amidase_dom"/>
</dbReference>
<accession>A0ABR8XEE8</accession>
<gene>
    <name evidence="6 8" type="primary">gatA</name>
    <name evidence="8" type="ORF">H9636_13245</name>
</gene>
<feature type="active site" description="Acyl-ester intermediate" evidence="6">
    <location>
        <position position="176"/>
    </location>
</feature>
<protein>
    <recommendedName>
        <fullName evidence="6">Glutamyl-tRNA(Gln) amidotransferase subunit A</fullName>
        <shortName evidence="6">Glu-ADT subunit A</shortName>
        <ecNumber evidence="6">6.3.5.7</ecNumber>
    </recommendedName>
</protein>
<dbReference type="HAMAP" id="MF_00120">
    <property type="entry name" value="GatA"/>
    <property type="match status" value="1"/>
</dbReference>
<keyword evidence="2 6" id="KW-0547">Nucleotide-binding</keyword>
<keyword evidence="3 6" id="KW-0067">ATP-binding</keyword>
<proteinExistence type="inferred from homology"/>
<dbReference type="InterPro" id="IPR000120">
    <property type="entry name" value="Amidase"/>
</dbReference>
<evidence type="ECO:0000259" key="7">
    <source>
        <dbReference type="Pfam" id="PF01425"/>
    </source>
</evidence>
<comment type="catalytic activity">
    <reaction evidence="6">
        <text>L-glutamyl-tRNA(Gln) + L-glutamine + ATP + H2O = L-glutaminyl-tRNA(Gln) + L-glutamate + ADP + phosphate + H(+)</text>
        <dbReference type="Rhea" id="RHEA:17521"/>
        <dbReference type="Rhea" id="RHEA-COMP:9681"/>
        <dbReference type="Rhea" id="RHEA-COMP:9684"/>
        <dbReference type="ChEBI" id="CHEBI:15377"/>
        <dbReference type="ChEBI" id="CHEBI:15378"/>
        <dbReference type="ChEBI" id="CHEBI:29985"/>
        <dbReference type="ChEBI" id="CHEBI:30616"/>
        <dbReference type="ChEBI" id="CHEBI:43474"/>
        <dbReference type="ChEBI" id="CHEBI:58359"/>
        <dbReference type="ChEBI" id="CHEBI:78520"/>
        <dbReference type="ChEBI" id="CHEBI:78521"/>
        <dbReference type="ChEBI" id="CHEBI:456216"/>
        <dbReference type="EC" id="6.3.5.7"/>
    </reaction>
</comment>
<evidence type="ECO:0000313" key="9">
    <source>
        <dbReference type="Proteomes" id="UP000640930"/>
    </source>
</evidence>
<reference evidence="8 9" key="1">
    <citation type="submission" date="2020-08" db="EMBL/GenBank/DDBJ databases">
        <title>A Genomic Blueprint of the Chicken Gut Microbiome.</title>
        <authorList>
            <person name="Gilroy R."/>
            <person name="Ravi A."/>
            <person name="Getino M."/>
            <person name="Pursley I."/>
            <person name="Horton D.L."/>
            <person name="Alikhan N.-F."/>
            <person name="Baker D."/>
            <person name="Gharbi K."/>
            <person name="Hall N."/>
            <person name="Watson M."/>
            <person name="Adriaenssens E.M."/>
            <person name="Foster-Nyarko E."/>
            <person name="Jarju S."/>
            <person name="Secka A."/>
            <person name="Antonio M."/>
            <person name="Oren A."/>
            <person name="Chaudhuri R."/>
            <person name="La Ragione R.M."/>
            <person name="Hildebrand F."/>
            <person name="Pallen M.J."/>
        </authorList>
    </citation>
    <scope>NUCLEOTIDE SEQUENCE [LARGE SCALE GENOMIC DNA]</scope>
    <source>
        <strain evidence="8 9">Re31</strain>
    </source>
</reference>
<dbReference type="EC" id="6.3.5.7" evidence="6"/>
<dbReference type="Gene3D" id="3.90.1300.10">
    <property type="entry name" value="Amidase signature (AS) domain"/>
    <property type="match status" value="1"/>
</dbReference>